<keyword evidence="3" id="KW-1185">Reference proteome</keyword>
<name>A0A409WB22_9AGAR</name>
<evidence type="ECO:0000313" key="3">
    <source>
        <dbReference type="Proteomes" id="UP000284706"/>
    </source>
</evidence>
<gene>
    <name evidence="2" type="ORF">CVT26_001525</name>
</gene>
<dbReference type="Proteomes" id="UP000284706">
    <property type="component" value="Unassembled WGS sequence"/>
</dbReference>
<evidence type="ECO:0000313" key="2">
    <source>
        <dbReference type="EMBL" id="PPQ75691.1"/>
    </source>
</evidence>
<evidence type="ECO:0000256" key="1">
    <source>
        <dbReference type="SAM" id="MobiDB-lite"/>
    </source>
</evidence>
<reference evidence="2 3" key="1">
    <citation type="journal article" date="2018" name="Evol. Lett.">
        <title>Horizontal gene cluster transfer increased hallucinogenic mushroom diversity.</title>
        <authorList>
            <person name="Reynolds H.T."/>
            <person name="Vijayakumar V."/>
            <person name="Gluck-Thaler E."/>
            <person name="Korotkin H.B."/>
            <person name="Matheny P.B."/>
            <person name="Slot J.C."/>
        </authorList>
    </citation>
    <scope>NUCLEOTIDE SEQUENCE [LARGE SCALE GENOMIC DNA]</scope>
    <source>
        <strain evidence="2 3">SRW20</strain>
    </source>
</reference>
<dbReference type="AlphaFoldDB" id="A0A409WB22"/>
<organism evidence="2 3">
    <name type="scientific">Gymnopilus dilepis</name>
    <dbReference type="NCBI Taxonomy" id="231916"/>
    <lineage>
        <taxon>Eukaryota</taxon>
        <taxon>Fungi</taxon>
        <taxon>Dikarya</taxon>
        <taxon>Basidiomycota</taxon>
        <taxon>Agaricomycotina</taxon>
        <taxon>Agaricomycetes</taxon>
        <taxon>Agaricomycetidae</taxon>
        <taxon>Agaricales</taxon>
        <taxon>Agaricineae</taxon>
        <taxon>Hymenogastraceae</taxon>
        <taxon>Gymnopilus</taxon>
    </lineage>
</organism>
<dbReference type="EMBL" id="NHYE01005236">
    <property type="protein sequence ID" value="PPQ75691.1"/>
    <property type="molecule type" value="Genomic_DNA"/>
</dbReference>
<accession>A0A409WB22</accession>
<feature type="region of interest" description="Disordered" evidence="1">
    <location>
        <begin position="98"/>
        <end position="125"/>
    </location>
</feature>
<sequence>MSGYGNEGCDGVKADEQTRIWESWQGEASSRRKVVQVGPCSANSGSKKSFRDPMQCRASIRNMDNLGDLEASSVFVLQRGRVSVFKERRCAKLAKRKKCTQQGGKGKSNLLQRRVGRRKPEKGSLLRSEKTNRWICVKLLMEFDRQDPILLAVCRLG</sequence>
<proteinExistence type="predicted"/>
<comment type="caution">
    <text evidence="2">The sequence shown here is derived from an EMBL/GenBank/DDBJ whole genome shotgun (WGS) entry which is preliminary data.</text>
</comment>
<protein>
    <submittedName>
        <fullName evidence="2">Uncharacterized protein</fullName>
    </submittedName>
</protein>
<dbReference type="InParanoid" id="A0A409WB22"/>